<keyword evidence="5" id="KW-0378">Hydrolase</keyword>
<dbReference type="InterPro" id="IPR019787">
    <property type="entry name" value="Znf_PHD-finger"/>
</dbReference>
<proteinExistence type="inferred from homology"/>
<dbReference type="Pfam" id="PF02902">
    <property type="entry name" value="Peptidase_C48"/>
    <property type="match status" value="1"/>
</dbReference>
<dbReference type="InterPro" id="IPR003653">
    <property type="entry name" value="Peptidase_C48_C"/>
</dbReference>
<dbReference type="GO" id="GO:0006508">
    <property type="term" value="P:proteolysis"/>
    <property type="evidence" value="ECO:0007669"/>
    <property type="project" value="UniProtKB-KW"/>
</dbReference>
<dbReference type="SUPFAM" id="SSF57903">
    <property type="entry name" value="FYVE/PHD zinc finger"/>
    <property type="match status" value="1"/>
</dbReference>
<dbReference type="InParanoid" id="A0A1X7TT79"/>
<accession>A0A1X7TT79</accession>
<dbReference type="InterPro" id="IPR038765">
    <property type="entry name" value="Papain-like_cys_pep_sf"/>
</dbReference>
<dbReference type="InterPro" id="IPR013083">
    <property type="entry name" value="Znf_RING/FYVE/PHD"/>
</dbReference>
<keyword evidence="4 7" id="KW-0863">Zinc-finger</keyword>
<organism evidence="9">
    <name type="scientific">Amphimedon queenslandica</name>
    <name type="common">Sponge</name>
    <dbReference type="NCBI Taxonomy" id="400682"/>
    <lineage>
        <taxon>Eukaryota</taxon>
        <taxon>Metazoa</taxon>
        <taxon>Porifera</taxon>
        <taxon>Demospongiae</taxon>
        <taxon>Heteroscleromorpha</taxon>
        <taxon>Haplosclerida</taxon>
        <taxon>Niphatidae</taxon>
        <taxon>Amphimedon</taxon>
    </lineage>
</organism>
<dbReference type="GO" id="GO:0008234">
    <property type="term" value="F:cysteine-type peptidase activity"/>
    <property type="evidence" value="ECO:0007669"/>
    <property type="project" value="InterPro"/>
</dbReference>
<name>A0A1X7TT79_AMPQE</name>
<dbReference type="SUPFAM" id="SSF54001">
    <property type="entry name" value="Cysteine proteinases"/>
    <property type="match status" value="1"/>
</dbReference>
<evidence type="ECO:0000256" key="7">
    <source>
        <dbReference type="PROSITE-ProRule" id="PRU00146"/>
    </source>
</evidence>
<dbReference type="PROSITE" id="PS01359">
    <property type="entry name" value="ZF_PHD_1"/>
    <property type="match status" value="1"/>
</dbReference>
<dbReference type="Gene3D" id="3.40.395.10">
    <property type="entry name" value="Adenoviral Proteinase, Chain A"/>
    <property type="match status" value="1"/>
</dbReference>
<dbReference type="PANTHER" id="PTHR34718">
    <property type="entry name" value="PHD-TYPE DOMAIN-CONTAINING PROTEIN"/>
    <property type="match status" value="1"/>
</dbReference>
<dbReference type="InterPro" id="IPR011011">
    <property type="entry name" value="Znf_FYVE_PHD"/>
</dbReference>
<dbReference type="STRING" id="400682.A0A1X7TT79"/>
<evidence type="ECO:0000256" key="4">
    <source>
        <dbReference type="ARBA" id="ARBA00022771"/>
    </source>
</evidence>
<dbReference type="CDD" id="cd15552">
    <property type="entry name" value="PHD_PHF3_like"/>
    <property type="match status" value="1"/>
</dbReference>
<dbReference type="OrthoDB" id="5985686at2759"/>
<protein>
    <recommendedName>
        <fullName evidence="8">PHD-type domain-containing protein</fullName>
    </recommendedName>
</protein>
<dbReference type="InterPro" id="IPR019786">
    <property type="entry name" value="Zinc_finger_PHD-type_CS"/>
</dbReference>
<dbReference type="SMART" id="SM00249">
    <property type="entry name" value="PHD"/>
    <property type="match status" value="1"/>
</dbReference>
<dbReference type="PROSITE" id="PS50016">
    <property type="entry name" value="ZF_PHD_2"/>
    <property type="match status" value="1"/>
</dbReference>
<dbReference type="EnsemblMetazoa" id="Aqu2.1.18444_001">
    <property type="protein sequence ID" value="Aqu2.1.18444_001"/>
    <property type="gene ID" value="Aqu2.1.18444"/>
</dbReference>
<keyword evidence="6" id="KW-0862">Zinc</keyword>
<dbReference type="Pfam" id="PF00628">
    <property type="entry name" value="PHD"/>
    <property type="match status" value="1"/>
</dbReference>
<evidence type="ECO:0000259" key="8">
    <source>
        <dbReference type="PROSITE" id="PS50016"/>
    </source>
</evidence>
<evidence type="ECO:0000313" key="9">
    <source>
        <dbReference type="EnsemblMetazoa" id="Aqu2.1.18444_001"/>
    </source>
</evidence>
<dbReference type="AlphaFoldDB" id="A0A1X7TT79"/>
<evidence type="ECO:0000256" key="5">
    <source>
        <dbReference type="ARBA" id="ARBA00022801"/>
    </source>
</evidence>
<evidence type="ECO:0000256" key="3">
    <source>
        <dbReference type="ARBA" id="ARBA00022723"/>
    </source>
</evidence>
<dbReference type="Gene3D" id="3.30.40.10">
    <property type="entry name" value="Zinc/RING finger domain, C3HC4 (zinc finger)"/>
    <property type="match status" value="1"/>
</dbReference>
<keyword evidence="3" id="KW-0479">Metal-binding</keyword>
<dbReference type="InterPro" id="IPR001965">
    <property type="entry name" value="Znf_PHD"/>
</dbReference>
<dbReference type="OMA" id="HIGHENA"/>
<dbReference type="PANTHER" id="PTHR34718:SF2">
    <property type="entry name" value="PHD-TYPE DOMAIN-CONTAINING PROTEIN"/>
    <property type="match status" value="1"/>
</dbReference>
<feature type="domain" description="PHD-type" evidence="8">
    <location>
        <begin position="1020"/>
        <end position="1069"/>
    </location>
</feature>
<evidence type="ECO:0000256" key="2">
    <source>
        <dbReference type="ARBA" id="ARBA00022670"/>
    </source>
</evidence>
<dbReference type="GO" id="GO:0008270">
    <property type="term" value="F:zinc ion binding"/>
    <property type="evidence" value="ECO:0007669"/>
    <property type="project" value="UniProtKB-KW"/>
</dbReference>
<keyword evidence="2" id="KW-0645">Protease</keyword>
<evidence type="ECO:0000256" key="6">
    <source>
        <dbReference type="ARBA" id="ARBA00022833"/>
    </source>
</evidence>
<sequence>MLIKFATSLFIYSGPMAYNFLHKNLPNALPSLRTVQRKVNSEYKVIDEGTLRFDELDEHLKVHDSPPFVAIGEDATRLIARVDYDKLTDRLVGFVLPIDDKGLPQNNIFLAFSFAAIENYFKTSTIAKHAFLYMAQPLKSSAPAFILGCMTTDNKFTADHVLKRWSHIHTECAKRGITVVSFGADGDSRELKSMRISCQLLQKESQSQFTLSPSATLARIGIPKSWSNWFAVKHPTYINCSQDTVHIAVKLKSRLLKPSIILPMGKYIAGVHHLKLVKSTFKKGDHSMREKDLNHNDKQNFEAVRRITSQSTVNLLKQIPDAKGTIYYLEIIKCVTNSYLEKEMLPLQRVQSIWYATFFCRYWRQYILSHQAYTLKNNFITLNAYLCIEINAHSLITFLLLAIEKHDSSLFLPWLLGSQSCEKAFRACRSMSSTFSTIINFGMLGLLRRLHRMQIQMTLEAQNNGIKYPVNDKQGSITEHDLSKITFEDIENSVLQGKRRAQEAMEDLGIKSEMKNESWEYPPMPVIEKKEEEIVENDGDEYFEEPVKEEELFHQTLQNEVNDDVLSTENATDAILVSPNLAFKKIQNVTPLPLYKSTIMNTASKEKNHFLPIDYNGQTMYIRKSTAVWLFNEGERLSSDRLIRVRDSQPFHTTMEPAQEDDKHVHVAEAITTGDMCVFLIDENIKIGRVLQFAYVTEKQKKVRECKEKTVATRYKNEIGVLCTWFDKAPHRESTFVVQSNSSSEAHFYVPLQTYVCTLGKSSLIVTDDVTQSTDSSYALTLKENVSLLSAKVISLTETSFSSVCQICELRQQMKSSQVKPVIKSNIWVTYGKMALGKKDKETIETGKYLEDVHITMAQYIVKDQFPNITNGLQSTSYQEKYHIGHENALQIIHTGGNHWSLISTLDCNEEEVKLYDSIYSSVSENTAKAIAYLLHYQGKAIKVKVMNVRRQIGAQDCGLFALAFLTTICNGEDPTTEVYDQEEMRPHLINCLERKKMEKFPVLKKRRNVASIIKEEEIDIYCICRLPDNRTSMICCDRCQEWFHFQCVDISESHDLREQWFCDSCSTLN</sequence>
<comment type="similarity">
    <text evidence="1">Belongs to the peptidase C48 family.</text>
</comment>
<dbReference type="eggNOG" id="KOG1632">
    <property type="taxonomic scope" value="Eukaryota"/>
</dbReference>
<evidence type="ECO:0000256" key="1">
    <source>
        <dbReference type="ARBA" id="ARBA00005234"/>
    </source>
</evidence>
<reference evidence="9" key="1">
    <citation type="submission" date="2017-05" db="UniProtKB">
        <authorList>
            <consortium name="EnsemblMetazoa"/>
        </authorList>
    </citation>
    <scope>IDENTIFICATION</scope>
</reference>